<dbReference type="EMBL" id="DTDV01000017">
    <property type="protein sequence ID" value="HGK24054.1"/>
    <property type="molecule type" value="Genomic_DNA"/>
</dbReference>
<dbReference type="RefSeq" id="WP_149122606.1">
    <property type="nucleotide sequence ID" value="NZ_VTFL01000002.1"/>
</dbReference>
<proteinExistence type="predicted"/>
<dbReference type="PANTHER" id="PTHR40727">
    <property type="entry name" value="TRANSCRIPTION REGULATOR, ENCODED NEXT TO RECA SUPERFAMILY ATPASE-RELATED"/>
    <property type="match status" value="1"/>
</dbReference>
<reference evidence="1" key="1">
    <citation type="journal article" date="2020" name="mSystems">
        <title>Genome- and Community-Level Interaction Insights into Carbon Utilization and Element Cycling Functions of Hydrothermarchaeota in Hydrothermal Sediment.</title>
        <authorList>
            <person name="Zhou Z."/>
            <person name="Liu Y."/>
            <person name="Xu W."/>
            <person name="Pan J."/>
            <person name="Luo Z.H."/>
            <person name="Li M."/>
        </authorList>
    </citation>
    <scope>NUCLEOTIDE SEQUENCE [LARGE SCALE GENOMIC DNA]</scope>
    <source>
        <strain evidence="1">SpSt-70</strain>
    </source>
</reference>
<name>A0A7C3Q0Z0_DICTH</name>
<gene>
    <name evidence="1" type="ORF">ENU78_06445</name>
</gene>
<dbReference type="NCBIfam" id="TIGR03879">
    <property type="entry name" value="near_KaiC_dom"/>
    <property type="match status" value="1"/>
</dbReference>
<protein>
    <submittedName>
        <fullName evidence="1">Regulatory domain protein</fullName>
    </submittedName>
</protein>
<sequence>MPILSGDELPVKEDELDNLAMKTFLKTLDILGGPRKLILYRNLTWVPSLIEACYAVILRDRYMKTEAEIAEFLGLTKQTVRNILKADPDVVLDILEDELKKKEIKTHVAGGLAKLAYRKVKEELGIE</sequence>
<organism evidence="1">
    <name type="scientific">Dictyoglomus thermophilum</name>
    <dbReference type="NCBI Taxonomy" id="14"/>
    <lineage>
        <taxon>Bacteria</taxon>
        <taxon>Pseudomonadati</taxon>
        <taxon>Dictyoglomota</taxon>
        <taxon>Dictyoglomia</taxon>
        <taxon>Dictyoglomales</taxon>
        <taxon>Dictyoglomaceae</taxon>
        <taxon>Dictyoglomus</taxon>
    </lineage>
</organism>
<dbReference type="InterPro" id="IPR022285">
    <property type="entry name" value="CHP03879_regulat_dom_put"/>
</dbReference>
<evidence type="ECO:0000313" key="1">
    <source>
        <dbReference type="EMBL" id="HGK24054.1"/>
    </source>
</evidence>
<comment type="caution">
    <text evidence="1">The sequence shown here is derived from an EMBL/GenBank/DDBJ whole genome shotgun (WGS) entry which is preliminary data.</text>
</comment>
<dbReference type="PANTHER" id="PTHR40727:SF1">
    <property type="entry name" value="BACTERIO-OPSIN ACTIVATOR"/>
    <property type="match status" value="1"/>
</dbReference>
<accession>A0A7C3Q0Z0</accession>
<dbReference type="AlphaFoldDB" id="A0A7C3Q0Z0"/>